<dbReference type="EMBL" id="FUGD01000083">
    <property type="protein sequence ID" value="SJM37390.1"/>
    <property type="molecule type" value="Genomic_DNA"/>
</dbReference>
<gene>
    <name evidence="7" type="ORF">A1019T_01362</name>
</gene>
<organism evidence="7 8">
    <name type="scientific">Psychrobacter pasteurii</name>
    <dbReference type="NCBI Taxonomy" id="1945520"/>
    <lineage>
        <taxon>Bacteria</taxon>
        <taxon>Pseudomonadati</taxon>
        <taxon>Pseudomonadota</taxon>
        <taxon>Gammaproteobacteria</taxon>
        <taxon>Moraxellales</taxon>
        <taxon>Moraxellaceae</taxon>
        <taxon>Psychrobacter</taxon>
    </lineage>
</organism>
<protein>
    <submittedName>
        <fullName evidence="7">Aminopeptidase</fullName>
        <ecNumber evidence="7">3.4.11.-</ecNumber>
    </submittedName>
</protein>
<dbReference type="STRING" id="1945520.A1019T_01362"/>
<dbReference type="InterPro" id="IPR036005">
    <property type="entry name" value="Creatinase/aminopeptidase-like"/>
</dbReference>
<dbReference type="GO" id="GO:0070006">
    <property type="term" value="F:metalloaminopeptidase activity"/>
    <property type="evidence" value="ECO:0007669"/>
    <property type="project" value="InterPro"/>
</dbReference>
<dbReference type="Pfam" id="PF16189">
    <property type="entry name" value="Creatinase_N_2"/>
    <property type="match status" value="1"/>
</dbReference>
<dbReference type="InterPro" id="IPR033740">
    <property type="entry name" value="Pept_M24B"/>
</dbReference>
<keyword evidence="7" id="KW-0645">Protease</keyword>
<accession>A0A1R4EG07</accession>
<evidence type="ECO:0000259" key="6">
    <source>
        <dbReference type="Pfam" id="PF16188"/>
    </source>
</evidence>
<reference evidence="8" key="1">
    <citation type="submission" date="2017-02" db="EMBL/GenBank/DDBJ databases">
        <authorList>
            <person name="Mornico D."/>
        </authorList>
    </citation>
    <scope>NUCLEOTIDE SEQUENCE [LARGE SCALE GENOMIC DNA]</scope>
</reference>
<keyword evidence="7" id="KW-0031">Aminopeptidase</keyword>
<dbReference type="SUPFAM" id="SSF53092">
    <property type="entry name" value="Creatinase/prolidase N-terminal domain"/>
    <property type="match status" value="2"/>
</dbReference>
<evidence type="ECO:0000256" key="2">
    <source>
        <dbReference type="ARBA" id="ARBA00022723"/>
    </source>
</evidence>
<dbReference type="Pfam" id="PF16188">
    <property type="entry name" value="Peptidase_M24_C"/>
    <property type="match status" value="1"/>
</dbReference>
<dbReference type="PANTHER" id="PTHR43763:SF6">
    <property type="entry name" value="XAA-PRO AMINOPEPTIDASE 1"/>
    <property type="match status" value="1"/>
</dbReference>
<keyword evidence="8" id="KW-1185">Reference proteome</keyword>
<evidence type="ECO:0000259" key="4">
    <source>
        <dbReference type="Pfam" id="PF00557"/>
    </source>
</evidence>
<dbReference type="Pfam" id="PF01321">
    <property type="entry name" value="Creatinase_N"/>
    <property type="match status" value="1"/>
</dbReference>
<feature type="domain" description="Peptidase M24" evidence="4">
    <location>
        <begin position="317"/>
        <end position="533"/>
    </location>
</feature>
<sequence length="607" mass="67167">MSKSAIQERISQLRQVLKNNDISAIIIPSADPHLSEYLPEYWQGRQWLSGFTGSVGTLVVTHDFAGLWADSRYWVQAADQLEDTGITLQKLQPGSPNHAQWLAANLNAGDSVAIDGNVLSLAEQDRLLDAFDEVVDSEEDGIRLITELDLLGEIWQDRPELPSAQLYAHDAQFVSQSAQEKLAEVRAQMQEIGATHHLISSLDDLAWLTNLRGSDVDYNPVFLAHMIVTADKATLYIDNVKVGEDIAKLLADAGISVADYDQVQSALSELTPDDLLLLDPNKVAVGTLNDLGDDIAMIEQIAPSTLLKSVKSKEDIEHVREAMRQDGAALCEFFSEFEARLNNGERLSELDVDSMLIEVRSKQPHYVSPSFPTIAGFNENGALPHYRATEDKFSYLEGDGLLLIDSGAQYQNGTTDITRVVGIGNVNEGQKRDFSLVLKAHIALAKACFPDGIASPLIDAICRAPLWQAQMDYGHGTGHGVGYFLNVHEGPQVIAYAASNPPERAMKVGMISSNEPGLYREGRWGIRIENLVINQPVPTPQETEFGHYLNFETVTLCPIDTRLVNPSLLTQDEINWLNDYHTHVYNELKDRVEGEALTWLTERTQAI</sequence>
<keyword evidence="2" id="KW-0479">Metal-binding</keyword>
<evidence type="ECO:0000256" key="1">
    <source>
        <dbReference type="ARBA" id="ARBA00008766"/>
    </source>
</evidence>
<dbReference type="InterPro" id="IPR000587">
    <property type="entry name" value="Creatinase_N"/>
</dbReference>
<dbReference type="FunFam" id="3.90.230.10:FF:000004">
    <property type="entry name" value="xaa-Pro aminopeptidase 1 isoform X1"/>
    <property type="match status" value="1"/>
</dbReference>
<dbReference type="OrthoDB" id="9806388at2"/>
<dbReference type="InterPro" id="IPR032416">
    <property type="entry name" value="Peptidase_M24_C"/>
</dbReference>
<feature type="domain" description="Creatinase N-terminal" evidence="5">
    <location>
        <begin position="9"/>
        <end position="144"/>
    </location>
</feature>
<evidence type="ECO:0000313" key="7">
    <source>
        <dbReference type="EMBL" id="SJM37390.1"/>
    </source>
</evidence>
<dbReference type="EC" id="3.4.11.-" evidence="7"/>
<dbReference type="Pfam" id="PF00557">
    <property type="entry name" value="Peptidase_M24"/>
    <property type="match status" value="1"/>
</dbReference>
<proteinExistence type="inferred from homology"/>
<evidence type="ECO:0000313" key="8">
    <source>
        <dbReference type="Proteomes" id="UP000188169"/>
    </source>
</evidence>
<evidence type="ECO:0000259" key="5">
    <source>
        <dbReference type="Pfam" id="PF01321"/>
    </source>
</evidence>
<dbReference type="AlphaFoldDB" id="A0A1R4EG07"/>
<feature type="domain" description="Peptidase M24 C-terminal" evidence="6">
    <location>
        <begin position="548"/>
        <end position="607"/>
    </location>
</feature>
<dbReference type="Gene3D" id="3.90.230.10">
    <property type="entry name" value="Creatinase/methionine aminopeptidase superfamily"/>
    <property type="match status" value="1"/>
</dbReference>
<dbReference type="GO" id="GO:0005737">
    <property type="term" value="C:cytoplasm"/>
    <property type="evidence" value="ECO:0007669"/>
    <property type="project" value="UniProtKB-ARBA"/>
</dbReference>
<dbReference type="InterPro" id="IPR029149">
    <property type="entry name" value="Creatin/AminoP/Spt16_N"/>
</dbReference>
<dbReference type="Gene3D" id="3.40.350.10">
    <property type="entry name" value="Creatinase/prolidase N-terminal domain"/>
    <property type="match status" value="2"/>
</dbReference>
<keyword evidence="3 7" id="KW-0378">Hydrolase</keyword>
<dbReference type="CDD" id="cd01085">
    <property type="entry name" value="APP"/>
    <property type="match status" value="1"/>
</dbReference>
<dbReference type="Proteomes" id="UP000188169">
    <property type="component" value="Unassembled WGS sequence"/>
</dbReference>
<dbReference type="SUPFAM" id="SSF55920">
    <property type="entry name" value="Creatinase/aminopeptidase"/>
    <property type="match status" value="1"/>
</dbReference>
<comment type="similarity">
    <text evidence="1">Belongs to the peptidase M24B family.</text>
</comment>
<dbReference type="RefSeq" id="WP_077448786.1">
    <property type="nucleotide sequence ID" value="NZ_FUGD01000083.1"/>
</dbReference>
<dbReference type="PANTHER" id="PTHR43763">
    <property type="entry name" value="XAA-PRO AMINOPEPTIDASE 1"/>
    <property type="match status" value="1"/>
</dbReference>
<evidence type="ECO:0000256" key="3">
    <source>
        <dbReference type="ARBA" id="ARBA00022801"/>
    </source>
</evidence>
<dbReference type="GO" id="GO:0046872">
    <property type="term" value="F:metal ion binding"/>
    <property type="evidence" value="ECO:0007669"/>
    <property type="project" value="UniProtKB-KW"/>
</dbReference>
<name>A0A1R4EG07_9GAMM</name>
<dbReference type="InterPro" id="IPR000994">
    <property type="entry name" value="Pept_M24"/>
</dbReference>
<dbReference type="InterPro" id="IPR050422">
    <property type="entry name" value="X-Pro_aminopeptidase_P"/>
</dbReference>